<name>A0A3B3T1D5_9TELE</name>
<evidence type="ECO:0000256" key="9">
    <source>
        <dbReference type="ARBA" id="ARBA00023069"/>
    </source>
</evidence>
<dbReference type="STRING" id="1676925.ENSPKIP00000036485"/>
<dbReference type="InterPro" id="IPR033551">
    <property type="entry name" value="DRC7/lobo"/>
</dbReference>
<feature type="domain" description="CEP76/DRC7 peptidase-like" evidence="17">
    <location>
        <begin position="280"/>
        <end position="352"/>
    </location>
</feature>
<dbReference type="GO" id="GO:0030317">
    <property type="term" value="P:flagellated sperm motility"/>
    <property type="evidence" value="ECO:0007669"/>
    <property type="project" value="TreeGrafter"/>
</dbReference>
<evidence type="ECO:0000256" key="4">
    <source>
        <dbReference type="ARBA" id="ARBA00022490"/>
    </source>
</evidence>
<dbReference type="InterPro" id="IPR002931">
    <property type="entry name" value="Transglutaminase-like"/>
</dbReference>
<reference evidence="20" key="2">
    <citation type="submission" date="2025-09" db="UniProtKB">
        <authorList>
            <consortium name="Ensembl"/>
        </authorList>
    </citation>
    <scope>IDENTIFICATION</scope>
</reference>
<evidence type="ECO:0000256" key="2">
    <source>
        <dbReference type="ARBA" id="ARBA00010738"/>
    </source>
</evidence>
<dbReference type="GeneTree" id="ENSGT00390000004913"/>
<sequence length="843" mass="98185">MEDQQKERILEAEEEDDQGSERSVVEELQELEETHPEADASSAHSPLWVRALQPDPLCCPASYKKHSPQERHLLKMAHNFHCQYAHLYPIRKHLLLYPLNECGVQKFVSTTLQPTLLPYPELYTWDGCSSLVSDFLALLPLDPPFDLPTHLYSPTWVLKTRRGSCFDFATLLCSLLLGAGYDAYCVSGYAVKETCLLNQSCQECPLLVIQDKEKMSEQKTPLKKYSVKPRRDLSSRFREQQQSQRQAGVQAAVAGRQQDEQRLQESERPPVDRFIGHWVHCWVLVLSGSREVPENFFIDPLTGRSYPTTDKRFLGVESIWNHQNYWVNIQECRSGCVEMTFDLGNAVKWESLLCCLPVQPQLLLPDPKDPEDEYSDEEEEDLKVFEMPPSWVKRIEISQQDMEMRCPTGVKVIQYHKAKLEKVAPYLLKDGLVMRLTTYKDLDCTESDTVKEWFQHRQDYLEERELNRITNVTLERFGPGRSQALKTHRCAMLLQGMEHDMEFYSHSRVDGLAKRVERPTEITESFEGRTDFLYHRHIIFGKAPGPGGTTSGEQCPILKVVERFGRDCSKPAGEDVAERVFLTAEGLIRVTYHLEDDRIIPAQRSFAKFQEWPPSQRQQVFSPDMVSTFLVDPSEKPCTNQSLYNMLVSLMKEEDRVTQEIRSSSKEVRDILALRKKEESNCELRISIYSTAWSEEARRYREELERVANEERLWKERKGVDELAPLLAKLGNPEHLTREEAEQLRKECLASLKEQLVYRANLIQERFQKETQQLRLKQQWYQQNQLSMTQEEKEAYMSYCSSAVLRIKALKLRLGRHKDYAPQKYLMLDEKLRRDPRLSKHLC</sequence>
<evidence type="ECO:0000256" key="3">
    <source>
        <dbReference type="ARBA" id="ARBA00021303"/>
    </source>
</evidence>
<feature type="domain" description="Dynein regulatory complex subunit 7 C-terminal" evidence="19">
    <location>
        <begin position="734"/>
        <end position="842"/>
    </location>
</feature>
<dbReference type="Gene3D" id="3.10.620.30">
    <property type="match status" value="1"/>
</dbReference>
<keyword evidence="5" id="KW-0221">Differentiation</keyword>
<keyword evidence="9" id="KW-0969">Cilium</keyword>
<comment type="subcellular location">
    <subcellularLocation>
        <location evidence="1">Cytoplasm</location>
        <location evidence="1">Cytoskeleton</location>
        <location evidence="1">Flagellum axoneme</location>
    </subcellularLocation>
</comment>
<evidence type="ECO:0000256" key="5">
    <source>
        <dbReference type="ARBA" id="ARBA00022782"/>
    </source>
</evidence>
<organism evidence="20 21">
    <name type="scientific">Paramormyrops kingsleyae</name>
    <dbReference type="NCBI Taxonomy" id="1676925"/>
    <lineage>
        <taxon>Eukaryota</taxon>
        <taxon>Metazoa</taxon>
        <taxon>Chordata</taxon>
        <taxon>Craniata</taxon>
        <taxon>Vertebrata</taxon>
        <taxon>Euteleostomi</taxon>
        <taxon>Actinopterygii</taxon>
        <taxon>Neopterygii</taxon>
        <taxon>Teleostei</taxon>
        <taxon>Osteoglossocephala</taxon>
        <taxon>Osteoglossomorpha</taxon>
        <taxon>Osteoglossiformes</taxon>
        <taxon>Mormyridae</taxon>
        <taxon>Paramormyrops</taxon>
    </lineage>
</organism>
<dbReference type="Pfam" id="PF01841">
    <property type="entry name" value="Transglut_core"/>
    <property type="match status" value="1"/>
</dbReference>
<dbReference type="GO" id="GO:0031514">
    <property type="term" value="C:motile cilium"/>
    <property type="evidence" value="ECO:0007669"/>
    <property type="project" value="TreeGrafter"/>
</dbReference>
<dbReference type="Pfam" id="PF24656">
    <property type="entry name" value="CEPT76_peptidase"/>
    <property type="match status" value="1"/>
</dbReference>
<dbReference type="SUPFAM" id="SSF54001">
    <property type="entry name" value="Cysteine proteinases"/>
    <property type="match status" value="1"/>
</dbReference>
<keyword evidence="11" id="KW-0966">Cell projection</keyword>
<evidence type="ECO:0000313" key="20">
    <source>
        <dbReference type="Ensembl" id="ENSPKIP00000036485.1"/>
    </source>
</evidence>
<accession>A0A3B3T1D5</accession>
<reference evidence="20" key="1">
    <citation type="submission" date="2025-08" db="UniProtKB">
        <authorList>
            <consortium name="Ensembl"/>
        </authorList>
    </citation>
    <scope>IDENTIFICATION</scope>
</reference>
<keyword evidence="8 14" id="KW-0175">Coiled coil</keyword>
<feature type="coiled-coil region" evidence="14">
    <location>
        <begin position="690"/>
        <end position="717"/>
    </location>
</feature>
<dbReference type="InterPro" id="IPR056291">
    <property type="entry name" value="MORN_DRC7"/>
</dbReference>
<evidence type="ECO:0000256" key="8">
    <source>
        <dbReference type="ARBA" id="ARBA00023054"/>
    </source>
</evidence>
<keyword evidence="6" id="KW-0282">Flagellum</keyword>
<feature type="domain" description="Dynein regulatory complex subunit 7 MORN" evidence="18">
    <location>
        <begin position="407"/>
        <end position="687"/>
    </location>
</feature>
<dbReference type="PANTHER" id="PTHR35249:SF2">
    <property type="entry name" value="DYNEIN REGULATORY COMPLEX SUBUNIT 7"/>
    <property type="match status" value="1"/>
</dbReference>
<dbReference type="InterPro" id="IPR056292">
    <property type="entry name" value="DRC7_C"/>
</dbReference>
<feature type="compositionally biased region" description="Low complexity" evidence="15">
    <location>
        <begin position="240"/>
        <end position="250"/>
    </location>
</feature>
<evidence type="ECO:0000256" key="7">
    <source>
        <dbReference type="ARBA" id="ARBA00022871"/>
    </source>
</evidence>
<evidence type="ECO:0000259" key="18">
    <source>
        <dbReference type="Pfam" id="PF24667"/>
    </source>
</evidence>
<proteinExistence type="inferred from homology"/>
<evidence type="ECO:0000256" key="14">
    <source>
        <dbReference type="SAM" id="Coils"/>
    </source>
</evidence>
<dbReference type="GO" id="GO:0007283">
    <property type="term" value="P:spermatogenesis"/>
    <property type="evidence" value="ECO:0007669"/>
    <property type="project" value="UniProtKB-KW"/>
</dbReference>
<dbReference type="Pfam" id="PF24667">
    <property type="entry name" value="MORN_DRC7"/>
    <property type="match status" value="1"/>
</dbReference>
<dbReference type="PANTHER" id="PTHR35249">
    <property type="entry name" value="DYNEIN REGULATORY COMPLEX SUBUNIT 7"/>
    <property type="match status" value="1"/>
</dbReference>
<dbReference type="GO" id="GO:0030154">
    <property type="term" value="P:cell differentiation"/>
    <property type="evidence" value="ECO:0007669"/>
    <property type="project" value="UniProtKB-KW"/>
</dbReference>
<keyword evidence="21" id="KW-1185">Reference proteome</keyword>
<evidence type="ECO:0000256" key="6">
    <source>
        <dbReference type="ARBA" id="ARBA00022846"/>
    </source>
</evidence>
<feature type="region of interest" description="Disordered" evidence="15">
    <location>
        <begin position="219"/>
        <end position="250"/>
    </location>
</feature>
<keyword evidence="4" id="KW-0963">Cytoplasm</keyword>
<evidence type="ECO:0000313" key="21">
    <source>
        <dbReference type="Proteomes" id="UP000261540"/>
    </source>
</evidence>
<evidence type="ECO:0000256" key="13">
    <source>
        <dbReference type="ARBA" id="ARBA00031733"/>
    </source>
</evidence>
<evidence type="ECO:0000259" key="19">
    <source>
        <dbReference type="Pfam" id="PF24671"/>
    </source>
</evidence>
<dbReference type="Proteomes" id="UP000261540">
    <property type="component" value="Unplaced"/>
</dbReference>
<dbReference type="OrthoDB" id="10262874at2759"/>
<feature type="compositionally biased region" description="Basic and acidic residues" evidence="15">
    <location>
        <begin position="229"/>
        <end position="239"/>
    </location>
</feature>
<keyword evidence="7" id="KW-0744">Spermatogenesis</keyword>
<dbReference type="AlphaFoldDB" id="A0A3B3T1D5"/>
<evidence type="ECO:0000259" key="16">
    <source>
        <dbReference type="Pfam" id="PF01841"/>
    </source>
</evidence>
<evidence type="ECO:0000256" key="11">
    <source>
        <dbReference type="ARBA" id="ARBA00023273"/>
    </source>
</evidence>
<evidence type="ECO:0000259" key="17">
    <source>
        <dbReference type="Pfam" id="PF24656"/>
    </source>
</evidence>
<feature type="region of interest" description="Disordered" evidence="15">
    <location>
        <begin position="1"/>
        <end position="44"/>
    </location>
</feature>
<dbReference type="InterPro" id="IPR038765">
    <property type="entry name" value="Papain-like_cys_pep_sf"/>
</dbReference>
<protein>
    <recommendedName>
        <fullName evidence="3">Dynein regulatory complex subunit 7</fullName>
    </recommendedName>
    <alternativeName>
        <fullName evidence="12">Coiled-coil domain-containing protein 135</fullName>
    </alternativeName>
    <alternativeName>
        <fullName evidence="13">Coiled-coil domain-containing protein lobo homolog</fullName>
    </alternativeName>
</protein>
<feature type="compositionally biased region" description="Basic and acidic residues" evidence="15">
    <location>
        <begin position="1"/>
        <end position="11"/>
    </location>
</feature>
<dbReference type="Pfam" id="PF24671">
    <property type="entry name" value="DRC7_C"/>
    <property type="match status" value="1"/>
</dbReference>
<feature type="domain" description="Transglutaminase-like" evidence="16">
    <location>
        <begin position="152"/>
        <end position="193"/>
    </location>
</feature>
<evidence type="ECO:0000256" key="1">
    <source>
        <dbReference type="ARBA" id="ARBA00004611"/>
    </source>
</evidence>
<dbReference type="InterPro" id="IPR056290">
    <property type="entry name" value="CEPT76/DRC7_peptidase-like_dom"/>
</dbReference>
<evidence type="ECO:0000256" key="10">
    <source>
        <dbReference type="ARBA" id="ARBA00023212"/>
    </source>
</evidence>
<dbReference type="Ensembl" id="ENSPKIT00000017432.1">
    <property type="protein sequence ID" value="ENSPKIP00000036485.1"/>
    <property type="gene ID" value="ENSPKIG00000015031.1"/>
</dbReference>
<comment type="similarity">
    <text evidence="2">Belongs to the DRC7 family.</text>
</comment>
<evidence type="ECO:0000256" key="15">
    <source>
        <dbReference type="SAM" id="MobiDB-lite"/>
    </source>
</evidence>
<keyword evidence="10" id="KW-0206">Cytoskeleton</keyword>
<evidence type="ECO:0000256" key="12">
    <source>
        <dbReference type="ARBA" id="ARBA00031627"/>
    </source>
</evidence>